<dbReference type="FunFam" id="3.40.50.300:FF:000224">
    <property type="entry name" value="Energy-coupling factor transporter ATP-binding protein EcfA"/>
    <property type="match status" value="1"/>
</dbReference>
<dbReference type="PROSITE" id="PS50893">
    <property type="entry name" value="ABC_TRANSPORTER_2"/>
    <property type="match status" value="1"/>
</dbReference>
<keyword evidence="4" id="KW-1003">Cell membrane</keyword>
<evidence type="ECO:0000256" key="4">
    <source>
        <dbReference type="ARBA" id="ARBA00022475"/>
    </source>
</evidence>
<evidence type="ECO:0000256" key="2">
    <source>
        <dbReference type="ARBA" id="ARBA00005417"/>
    </source>
</evidence>
<sequence>MEPVIETQGLKHVYIDADNNQVTALDGIEIQIRPGEFVAVIGANGSGKSTLARHFNALLLPTEGSVKVHGLDTLDENNLWRIRQDTGMVFQNPDNQIVAAIVEEDVAFGPENIGVPTEELKKRVEDALRAVDMLDYREHAPHLLSGGQKQRVAIAGTLALGSNCIVLDEPTAMLDPKGRKEILNTMRKLNREKRITVVYITHFMTEALLADRVIVMSKGKVEFQGTPKEVFSQVDELEKLGLEAPLAAKFAFELRKSGAKLPPGIITNEELAAALA</sequence>
<dbReference type="GO" id="GO:0042626">
    <property type="term" value="F:ATPase-coupled transmembrane transporter activity"/>
    <property type="evidence" value="ECO:0007669"/>
    <property type="project" value="TreeGrafter"/>
</dbReference>
<dbReference type="STRING" id="1123323.SAMN05216245_10149"/>
<evidence type="ECO:0000256" key="3">
    <source>
        <dbReference type="ARBA" id="ARBA00022448"/>
    </source>
</evidence>
<dbReference type="PANTHER" id="PTHR43553:SF24">
    <property type="entry name" value="ENERGY-COUPLING FACTOR TRANSPORTER ATP-BINDING PROTEIN ECFA1"/>
    <property type="match status" value="1"/>
</dbReference>
<dbReference type="NCBIfam" id="TIGR04520">
    <property type="entry name" value="ECF_ATPase_1"/>
    <property type="match status" value="1"/>
</dbReference>
<keyword evidence="5" id="KW-0547">Nucleotide-binding</keyword>
<feature type="domain" description="ABC transporter" evidence="9">
    <location>
        <begin position="5"/>
        <end position="243"/>
    </location>
</feature>
<dbReference type="InterPro" id="IPR003439">
    <property type="entry name" value="ABC_transporter-like_ATP-bd"/>
</dbReference>
<evidence type="ECO:0000256" key="1">
    <source>
        <dbReference type="ARBA" id="ARBA00004202"/>
    </source>
</evidence>
<evidence type="ECO:0000256" key="7">
    <source>
        <dbReference type="ARBA" id="ARBA00022967"/>
    </source>
</evidence>
<evidence type="ECO:0000259" key="9">
    <source>
        <dbReference type="PROSITE" id="PS50893"/>
    </source>
</evidence>
<dbReference type="GO" id="GO:0043190">
    <property type="term" value="C:ATP-binding cassette (ABC) transporter complex"/>
    <property type="evidence" value="ECO:0007669"/>
    <property type="project" value="TreeGrafter"/>
</dbReference>
<evidence type="ECO:0000256" key="5">
    <source>
        <dbReference type="ARBA" id="ARBA00022741"/>
    </source>
</evidence>
<dbReference type="NCBIfam" id="NF010167">
    <property type="entry name" value="PRK13648.1"/>
    <property type="match status" value="1"/>
</dbReference>
<reference evidence="10 11" key="1">
    <citation type="submission" date="2016-10" db="EMBL/GenBank/DDBJ databases">
        <authorList>
            <person name="de Groot N.N."/>
        </authorList>
    </citation>
    <scope>NUCLEOTIDE SEQUENCE [LARGE SCALE GENOMIC DNA]</scope>
    <source>
        <strain evidence="10 11">DSM 9236</strain>
    </source>
</reference>
<dbReference type="CDD" id="cd03225">
    <property type="entry name" value="ABC_cobalt_CbiO_domain1"/>
    <property type="match status" value="1"/>
</dbReference>
<dbReference type="AlphaFoldDB" id="A0A1I1X5F6"/>
<dbReference type="RefSeq" id="WP_093912276.1">
    <property type="nucleotide sequence ID" value="NZ_FONL01000001.1"/>
</dbReference>
<name>A0A1I1X5F6_9FIRM</name>
<dbReference type="InterPro" id="IPR030947">
    <property type="entry name" value="EcfA_1"/>
</dbReference>
<evidence type="ECO:0000256" key="8">
    <source>
        <dbReference type="ARBA" id="ARBA00023136"/>
    </source>
</evidence>
<comment type="similarity">
    <text evidence="2">Belongs to the ABC transporter superfamily.</text>
</comment>
<dbReference type="OrthoDB" id="9784332at2"/>
<evidence type="ECO:0000313" key="11">
    <source>
        <dbReference type="Proteomes" id="UP000198896"/>
    </source>
</evidence>
<evidence type="ECO:0000313" key="10">
    <source>
        <dbReference type="EMBL" id="SFE01848.1"/>
    </source>
</evidence>
<keyword evidence="7" id="KW-1278">Translocase</keyword>
<dbReference type="InterPro" id="IPR015856">
    <property type="entry name" value="ABC_transpr_CbiO/EcfA_su"/>
</dbReference>
<dbReference type="Gene3D" id="3.40.50.300">
    <property type="entry name" value="P-loop containing nucleotide triphosphate hydrolases"/>
    <property type="match status" value="1"/>
</dbReference>
<evidence type="ECO:0000256" key="6">
    <source>
        <dbReference type="ARBA" id="ARBA00022840"/>
    </source>
</evidence>
<gene>
    <name evidence="10" type="ORF">SAMN05216245_10149</name>
</gene>
<dbReference type="EMBL" id="FONL01000001">
    <property type="protein sequence ID" value="SFE01848.1"/>
    <property type="molecule type" value="Genomic_DNA"/>
</dbReference>
<dbReference type="PANTHER" id="PTHR43553">
    <property type="entry name" value="HEAVY METAL TRANSPORTER"/>
    <property type="match status" value="1"/>
</dbReference>
<keyword evidence="3" id="KW-0813">Transport</keyword>
<comment type="subcellular location">
    <subcellularLocation>
        <location evidence="1">Cell membrane</location>
        <topology evidence="1">Peripheral membrane protein</topology>
    </subcellularLocation>
</comment>
<dbReference type="PROSITE" id="PS00211">
    <property type="entry name" value="ABC_TRANSPORTER_1"/>
    <property type="match status" value="1"/>
</dbReference>
<dbReference type="InterPro" id="IPR027417">
    <property type="entry name" value="P-loop_NTPase"/>
</dbReference>
<protein>
    <submittedName>
        <fullName evidence="10">Energy-coupling factor transport system ATP-binding protein</fullName>
    </submittedName>
</protein>
<dbReference type="InterPro" id="IPR050095">
    <property type="entry name" value="ECF_ABC_transporter_ATP-bd"/>
</dbReference>
<dbReference type="GO" id="GO:0005524">
    <property type="term" value="F:ATP binding"/>
    <property type="evidence" value="ECO:0007669"/>
    <property type="project" value="UniProtKB-KW"/>
</dbReference>
<proteinExistence type="inferred from homology"/>
<dbReference type="SMART" id="SM00382">
    <property type="entry name" value="AAA"/>
    <property type="match status" value="1"/>
</dbReference>
<keyword evidence="8" id="KW-0472">Membrane</keyword>
<dbReference type="Pfam" id="PF00005">
    <property type="entry name" value="ABC_tran"/>
    <property type="match status" value="1"/>
</dbReference>
<organism evidence="10 11">
    <name type="scientific">Succiniclasticum ruminis DSM 9236</name>
    <dbReference type="NCBI Taxonomy" id="1123323"/>
    <lineage>
        <taxon>Bacteria</taxon>
        <taxon>Bacillati</taxon>
        <taxon>Bacillota</taxon>
        <taxon>Negativicutes</taxon>
        <taxon>Acidaminococcales</taxon>
        <taxon>Acidaminococcaceae</taxon>
        <taxon>Succiniclasticum</taxon>
    </lineage>
</organism>
<accession>A0A1I1X5F6</accession>
<dbReference type="Proteomes" id="UP000198896">
    <property type="component" value="Unassembled WGS sequence"/>
</dbReference>
<keyword evidence="11" id="KW-1185">Reference proteome</keyword>
<dbReference type="SUPFAM" id="SSF52540">
    <property type="entry name" value="P-loop containing nucleoside triphosphate hydrolases"/>
    <property type="match status" value="1"/>
</dbReference>
<dbReference type="InterPro" id="IPR017871">
    <property type="entry name" value="ABC_transporter-like_CS"/>
</dbReference>
<keyword evidence="6 10" id="KW-0067">ATP-binding</keyword>
<dbReference type="GO" id="GO:0016887">
    <property type="term" value="F:ATP hydrolysis activity"/>
    <property type="evidence" value="ECO:0007669"/>
    <property type="project" value="InterPro"/>
</dbReference>
<dbReference type="InterPro" id="IPR003593">
    <property type="entry name" value="AAA+_ATPase"/>
</dbReference>